<proteinExistence type="predicted"/>
<name>W2IC98_PHYNI</name>
<dbReference type="EMBL" id="KI674969">
    <property type="protein sequence ID" value="ETL31806.1"/>
    <property type="molecule type" value="Genomic_DNA"/>
</dbReference>
<accession>W2IC98</accession>
<dbReference type="VEuPathDB" id="FungiDB:PPTG_02632"/>
<gene>
    <name evidence="2" type="ORF">L916_15473</name>
</gene>
<reference evidence="2" key="1">
    <citation type="submission" date="2013-11" db="EMBL/GenBank/DDBJ databases">
        <title>The Genome Sequence of Phytophthora parasitica CJ05E6.</title>
        <authorList>
            <consortium name="The Broad Institute Genomics Platform"/>
            <person name="Russ C."/>
            <person name="Tyler B."/>
            <person name="Panabieres F."/>
            <person name="Shan W."/>
            <person name="Tripathy S."/>
            <person name="Grunwald N."/>
            <person name="Machado M."/>
            <person name="Johnson C.S."/>
            <person name="Arredondo F."/>
            <person name="Hong C."/>
            <person name="Coffey M."/>
            <person name="Young S.K."/>
            <person name="Zeng Q."/>
            <person name="Gargeya S."/>
            <person name="Fitzgerald M."/>
            <person name="Abouelleil A."/>
            <person name="Alvarado L."/>
            <person name="Chapman S.B."/>
            <person name="Gainer-Dewar J."/>
            <person name="Goldberg J."/>
            <person name="Griggs A."/>
            <person name="Gujja S."/>
            <person name="Hansen M."/>
            <person name="Howarth C."/>
            <person name="Imamovic A."/>
            <person name="Ireland A."/>
            <person name="Larimer J."/>
            <person name="McCowan C."/>
            <person name="Murphy C."/>
            <person name="Pearson M."/>
            <person name="Poon T.W."/>
            <person name="Priest M."/>
            <person name="Roberts A."/>
            <person name="Saif S."/>
            <person name="Shea T."/>
            <person name="Sykes S."/>
            <person name="Wortman J."/>
            <person name="Nusbaum C."/>
            <person name="Birren B."/>
        </authorList>
    </citation>
    <scope>NUCLEOTIDE SEQUENCE [LARGE SCALE GENOMIC DNA]</scope>
    <source>
        <strain evidence="2">CJ05E6</strain>
    </source>
</reference>
<feature type="chain" id="PRO_5004817937" evidence="1">
    <location>
        <begin position="35"/>
        <end position="134"/>
    </location>
</feature>
<sequence>MPDDHRLTQKVFAFMMSALVLLLNEHWWTRTGSCFKNSRAIPSSEVCRYSFPHEPVLTTAFNAKGVQLYLKPAHEYINGFNPVMMAAFKSNHDIQILLGGKNVVNLIYYYCKYVTKTQHQVDSVAAVGLAAFQR</sequence>
<protein>
    <submittedName>
        <fullName evidence="2">Uncharacterized protein</fullName>
    </submittedName>
</protein>
<feature type="signal peptide" evidence="1">
    <location>
        <begin position="1"/>
        <end position="34"/>
    </location>
</feature>
<evidence type="ECO:0000313" key="2">
    <source>
        <dbReference type="EMBL" id="ETL31806.1"/>
    </source>
</evidence>
<keyword evidence="1" id="KW-0732">Signal</keyword>
<dbReference type="AlphaFoldDB" id="W2IC98"/>
<evidence type="ECO:0000256" key="1">
    <source>
        <dbReference type="SAM" id="SignalP"/>
    </source>
</evidence>
<dbReference type="Proteomes" id="UP000053864">
    <property type="component" value="Unassembled WGS sequence"/>
</dbReference>
<organism evidence="2">
    <name type="scientific">Phytophthora nicotianae</name>
    <name type="common">Potato buckeye rot agent</name>
    <name type="synonym">Phytophthora parasitica</name>
    <dbReference type="NCBI Taxonomy" id="4792"/>
    <lineage>
        <taxon>Eukaryota</taxon>
        <taxon>Sar</taxon>
        <taxon>Stramenopiles</taxon>
        <taxon>Oomycota</taxon>
        <taxon>Peronosporomycetes</taxon>
        <taxon>Peronosporales</taxon>
        <taxon>Peronosporaceae</taxon>
        <taxon>Phytophthora</taxon>
    </lineage>
</organism>